<evidence type="ECO:0000313" key="3">
    <source>
        <dbReference type="Proteomes" id="UP000225706"/>
    </source>
</evidence>
<reference evidence="3" key="1">
    <citation type="journal article" date="2017" name="bioRxiv">
        <title>Comparative analysis of the genomes of Stylophora pistillata and Acropora digitifera provides evidence for extensive differences between species of corals.</title>
        <authorList>
            <person name="Voolstra C.R."/>
            <person name="Li Y."/>
            <person name="Liew Y.J."/>
            <person name="Baumgarten S."/>
            <person name="Zoccola D."/>
            <person name="Flot J.-F."/>
            <person name="Tambutte S."/>
            <person name="Allemand D."/>
            <person name="Aranda M."/>
        </authorList>
    </citation>
    <scope>NUCLEOTIDE SEQUENCE [LARGE SCALE GENOMIC DNA]</scope>
</reference>
<dbReference type="OrthoDB" id="5955925at2759"/>
<dbReference type="Proteomes" id="UP000225706">
    <property type="component" value="Unassembled WGS sequence"/>
</dbReference>
<name>A0A2B4RW08_STYPI</name>
<evidence type="ECO:0000313" key="2">
    <source>
        <dbReference type="EMBL" id="PFX20750.1"/>
    </source>
</evidence>
<comment type="caution">
    <text evidence="2">The sequence shown here is derived from an EMBL/GenBank/DDBJ whole genome shotgun (WGS) entry which is preliminary data.</text>
</comment>
<dbReference type="AlphaFoldDB" id="A0A2B4RW08"/>
<evidence type="ECO:0000256" key="1">
    <source>
        <dbReference type="SAM" id="MobiDB-lite"/>
    </source>
</evidence>
<keyword evidence="3" id="KW-1185">Reference proteome</keyword>
<dbReference type="EMBL" id="LSMT01000305">
    <property type="protein sequence ID" value="PFX20750.1"/>
    <property type="molecule type" value="Genomic_DNA"/>
</dbReference>
<feature type="region of interest" description="Disordered" evidence="1">
    <location>
        <begin position="71"/>
        <end position="92"/>
    </location>
</feature>
<gene>
    <name evidence="2" type="ORF">AWC38_SpisGene14788</name>
</gene>
<proteinExistence type="predicted"/>
<accession>A0A2B4RW08</accession>
<protein>
    <submittedName>
        <fullName evidence="2">Uncharacterized protein</fullName>
    </submittedName>
</protein>
<organism evidence="2 3">
    <name type="scientific">Stylophora pistillata</name>
    <name type="common">Smooth cauliflower coral</name>
    <dbReference type="NCBI Taxonomy" id="50429"/>
    <lineage>
        <taxon>Eukaryota</taxon>
        <taxon>Metazoa</taxon>
        <taxon>Cnidaria</taxon>
        <taxon>Anthozoa</taxon>
        <taxon>Hexacorallia</taxon>
        <taxon>Scleractinia</taxon>
        <taxon>Astrocoeniina</taxon>
        <taxon>Pocilloporidae</taxon>
        <taxon>Stylophora</taxon>
    </lineage>
</organism>
<sequence length="130" mass="15373">MMQFPERYCSGGANKIADFRREWLRQHRARLNWRAIINPCYDKMAWGKVKHGLEKANRTNISTSEIICQEIRPAGEDTPSQRKTSRDKRKNSRYEPVISCLRFIDDLLDLIGFVYAEQQLFRCYSKSHCL</sequence>